<dbReference type="GO" id="GO:0016197">
    <property type="term" value="P:endosomal transport"/>
    <property type="evidence" value="ECO:0007669"/>
    <property type="project" value="TreeGrafter"/>
</dbReference>
<evidence type="ECO:0000259" key="12">
    <source>
        <dbReference type="PROSITE" id="PS50031"/>
    </source>
</evidence>
<keyword evidence="7" id="KW-0677">Repeat</keyword>
<dbReference type="OrthoDB" id="1716625at2759"/>
<dbReference type="InterPro" id="IPR011992">
    <property type="entry name" value="EF-hand-dom_pair"/>
</dbReference>
<dbReference type="GO" id="GO:0030479">
    <property type="term" value="C:actin cortical patch"/>
    <property type="evidence" value="ECO:0007669"/>
    <property type="project" value="UniProtKB-SubCell"/>
</dbReference>
<evidence type="ECO:0000256" key="5">
    <source>
        <dbReference type="ARBA" id="ARBA00022490"/>
    </source>
</evidence>
<protein>
    <recommendedName>
        <fullName evidence="16">Actin cytoskeleton-regulatory complex protein pan1</fullName>
    </recommendedName>
</protein>
<feature type="compositionally biased region" description="Low complexity" evidence="11">
    <location>
        <begin position="450"/>
        <end position="460"/>
    </location>
</feature>
<feature type="compositionally biased region" description="Polar residues" evidence="11">
    <location>
        <begin position="188"/>
        <end position="202"/>
    </location>
</feature>
<keyword evidence="6" id="KW-0254">Endocytosis</keyword>
<keyword evidence="5" id="KW-0963">Cytoplasm</keyword>
<feature type="region of interest" description="Disordered" evidence="11">
    <location>
        <begin position="386"/>
        <end position="468"/>
    </location>
</feature>
<dbReference type="GO" id="GO:0005509">
    <property type="term" value="F:calcium ion binding"/>
    <property type="evidence" value="ECO:0007669"/>
    <property type="project" value="InterPro"/>
</dbReference>
<keyword evidence="8" id="KW-0175">Coiled coil</keyword>
<accession>A0A1X2HAU9</accession>
<feature type="domain" description="EF-hand" evidence="13">
    <location>
        <begin position="308"/>
        <end position="343"/>
    </location>
</feature>
<dbReference type="Pfam" id="PF12763">
    <property type="entry name" value="EH"/>
    <property type="match status" value="2"/>
</dbReference>
<evidence type="ECO:0000256" key="1">
    <source>
        <dbReference type="ARBA" id="ARBA00004125"/>
    </source>
</evidence>
<evidence type="ECO:0000313" key="14">
    <source>
        <dbReference type="EMBL" id="ORY95760.1"/>
    </source>
</evidence>
<feature type="region of interest" description="Disordered" evidence="11">
    <location>
        <begin position="160"/>
        <end position="202"/>
    </location>
</feature>
<gene>
    <name evidence="14" type="ORF">BCR43DRAFT_459661</name>
</gene>
<reference evidence="14 15" key="1">
    <citation type="submission" date="2016-07" db="EMBL/GenBank/DDBJ databases">
        <title>Pervasive Adenine N6-methylation of Active Genes in Fungi.</title>
        <authorList>
            <consortium name="DOE Joint Genome Institute"/>
            <person name="Mondo S.J."/>
            <person name="Dannebaum R.O."/>
            <person name="Kuo R.C."/>
            <person name="Labutti K."/>
            <person name="Haridas S."/>
            <person name="Kuo A."/>
            <person name="Salamov A."/>
            <person name="Ahrendt S.R."/>
            <person name="Lipzen A."/>
            <person name="Sullivan W."/>
            <person name="Andreopoulos W.B."/>
            <person name="Clum A."/>
            <person name="Lindquist E."/>
            <person name="Daum C."/>
            <person name="Ramamoorthy G.K."/>
            <person name="Gryganskyi A."/>
            <person name="Culley D."/>
            <person name="Magnuson J.K."/>
            <person name="James T.Y."/>
            <person name="O'Malley M.A."/>
            <person name="Stajich J.E."/>
            <person name="Spatafora J.W."/>
            <person name="Visel A."/>
            <person name="Grigoriev I.V."/>
        </authorList>
    </citation>
    <scope>NUCLEOTIDE SEQUENCE [LARGE SCALE GENOMIC DNA]</scope>
    <source>
        <strain evidence="14 15">NRRL 2496</strain>
    </source>
</reference>
<evidence type="ECO:0000256" key="8">
    <source>
        <dbReference type="ARBA" id="ARBA00023054"/>
    </source>
</evidence>
<evidence type="ECO:0000259" key="13">
    <source>
        <dbReference type="PROSITE" id="PS50222"/>
    </source>
</evidence>
<evidence type="ECO:0008006" key="16">
    <source>
        <dbReference type="Google" id="ProtNLM"/>
    </source>
</evidence>
<feature type="compositionally biased region" description="Low complexity" evidence="11">
    <location>
        <begin position="161"/>
        <end position="175"/>
    </location>
</feature>
<evidence type="ECO:0000256" key="11">
    <source>
        <dbReference type="SAM" id="MobiDB-lite"/>
    </source>
</evidence>
<keyword evidence="15" id="KW-1185">Reference proteome</keyword>
<organism evidence="14 15">
    <name type="scientific">Syncephalastrum racemosum</name>
    <name type="common">Filamentous fungus</name>
    <dbReference type="NCBI Taxonomy" id="13706"/>
    <lineage>
        <taxon>Eukaryota</taxon>
        <taxon>Fungi</taxon>
        <taxon>Fungi incertae sedis</taxon>
        <taxon>Mucoromycota</taxon>
        <taxon>Mucoromycotina</taxon>
        <taxon>Mucoromycetes</taxon>
        <taxon>Mucorales</taxon>
        <taxon>Syncephalastraceae</taxon>
        <taxon>Syncephalastrum</taxon>
    </lineage>
</organism>
<dbReference type="GO" id="GO:0006897">
    <property type="term" value="P:endocytosis"/>
    <property type="evidence" value="ECO:0007669"/>
    <property type="project" value="TreeGrafter"/>
</dbReference>
<dbReference type="PANTHER" id="PTHR11216:SF173">
    <property type="entry name" value="ACTIN CYTOSKELETON-REGULATORY COMPLEX PROTEIN PAN1"/>
    <property type="match status" value="1"/>
</dbReference>
<keyword evidence="9" id="KW-0472">Membrane</keyword>
<dbReference type="Gene3D" id="1.10.238.10">
    <property type="entry name" value="EF-hand"/>
    <property type="match status" value="2"/>
</dbReference>
<dbReference type="AlphaFoldDB" id="A0A1X2HAU9"/>
<dbReference type="InterPro" id="IPR000261">
    <property type="entry name" value="EH_dom"/>
</dbReference>
<dbReference type="CDD" id="cd00052">
    <property type="entry name" value="EH"/>
    <property type="match status" value="2"/>
</dbReference>
<keyword evidence="10" id="KW-0206">Cytoskeleton</keyword>
<evidence type="ECO:0000256" key="9">
    <source>
        <dbReference type="ARBA" id="ARBA00023136"/>
    </source>
</evidence>
<evidence type="ECO:0000256" key="7">
    <source>
        <dbReference type="ARBA" id="ARBA00022737"/>
    </source>
</evidence>
<dbReference type="SMART" id="SM00027">
    <property type="entry name" value="EH"/>
    <property type="match status" value="2"/>
</dbReference>
<feature type="region of interest" description="Disordered" evidence="11">
    <location>
        <begin position="591"/>
        <end position="610"/>
    </location>
</feature>
<comment type="caution">
    <text evidence="14">The sequence shown here is derived from an EMBL/GenBank/DDBJ whole genome shotgun (WGS) entry which is preliminary data.</text>
</comment>
<dbReference type="PROSITE" id="PS50031">
    <property type="entry name" value="EH"/>
    <property type="match status" value="2"/>
</dbReference>
<feature type="compositionally biased region" description="Low complexity" evidence="11">
    <location>
        <begin position="390"/>
        <end position="415"/>
    </location>
</feature>
<comment type="similarity">
    <text evidence="4">Belongs to the PAN1 family.</text>
</comment>
<feature type="domain" description="EH" evidence="12">
    <location>
        <begin position="275"/>
        <end position="364"/>
    </location>
</feature>
<dbReference type="OMA" id="FKAWDTE"/>
<name>A0A1X2HAU9_SYNRA</name>
<evidence type="ECO:0000256" key="3">
    <source>
        <dbReference type="ARBA" id="ARBA00004413"/>
    </source>
</evidence>
<proteinExistence type="inferred from homology"/>
<dbReference type="Proteomes" id="UP000242180">
    <property type="component" value="Unassembled WGS sequence"/>
</dbReference>
<sequence length="750" mass="82094">MSGPTAGVNLSFLAPTDQQKYETLFSQAAPNEKYMTASTAKEVLSRSGLDGDTLAKIWDLSNVTQEARLSFPEFAVAMYLTSMRMTGRDIPPALPDTVRTEIQAAVAKLQASESGFLQAQPTGLGAHMTGMGPTPQRSLSTSALGGLSTQQLQAQMTGYPSISQQPTGITQQPTGLHSQPTGPAHTPPLSQQPTGMTSSLSYQPTGIAQQPTGMQIPMMTGVTPIMGPQVAMPTGMGNNNLSFANSMMPGSADHQPYQAITNTKVKIPWAVTTEEKKRYSKIFKAWDTERKGILSGDKARHILEQSGLPHNVLMQIWALADPNNQGKLNIDEFAVAMHLIYRKLNGHDVPTHLPPELIPPSTRELRETVSDLKNSILKDIATKRGLSNFSSSPSLTPPSSSSASRSTPRARSVSPNPSTRRAKDRYKDEDNDDGGYVSSARRMGPDRSRTQSPASSKSSSYGYRGKTTRISELRKQIAEHKDKVKRLEEEAVSRIATPYDELSFTDRKDIDDLKDKIRELQTEIAKSQSDGDDGWATYAKRTTEMADLTDQTRSLESEIQFLIDETGRALVRQLRETEQDLADKKAALAKAKQQKNTGSPELEIVGTGPGGAVTEQDRIKAKAKAMVAARLGKVKQPTATTTSGPSLDEELKAIEQEKQDFMAHAESMAASLQTLEDSVNAIHMEMSMIGMDIRKHEQDQKKLEERRRFEAGERVAADLKVFVQQLAFETATARAPDVDPGFESRFPAFE</sequence>
<evidence type="ECO:0000313" key="15">
    <source>
        <dbReference type="Proteomes" id="UP000242180"/>
    </source>
</evidence>
<dbReference type="PROSITE" id="PS50222">
    <property type="entry name" value="EF_HAND_2"/>
    <property type="match status" value="1"/>
</dbReference>
<dbReference type="InterPro" id="IPR002048">
    <property type="entry name" value="EF_hand_dom"/>
</dbReference>
<evidence type="ECO:0000256" key="6">
    <source>
        <dbReference type="ARBA" id="ARBA00022583"/>
    </source>
</evidence>
<dbReference type="STRING" id="13706.A0A1X2HAU9"/>
<evidence type="ECO:0000256" key="10">
    <source>
        <dbReference type="ARBA" id="ARBA00023212"/>
    </source>
</evidence>
<dbReference type="GO" id="GO:0005768">
    <property type="term" value="C:endosome"/>
    <property type="evidence" value="ECO:0007669"/>
    <property type="project" value="UniProtKB-SubCell"/>
</dbReference>
<dbReference type="GO" id="GO:0005886">
    <property type="term" value="C:plasma membrane"/>
    <property type="evidence" value="ECO:0007669"/>
    <property type="project" value="TreeGrafter"/>
</dbReference>
<evidence type="ECO:0000256" key="4">
    <source>
        <dbReference type="ARBA" id="ARBA00009351"/>
    </source>
</evidence>
<comment type="subcellular location">
    <subcellularLocation>
        <location evidence="3">Cell membrane</location>
        <topology evidence="3">Peripheral membrane protein</topology>
        <orientation evidence="3">Cytoplasmic side</orientation>
    </subcellularLocation>
    <subcellularLocation>
        <location evidence="2">Cytoplasm</location>
        <location evidence="2">Cytoskeleton</location>
        <location evidence="2">Actin patch</location>
    </subcellularLocation>
    <subcellularLocation>
        <location evidence="1">Endosome membrane</location>
        <topology evidence="1">Peripheral membrane protein</topology>
        <orientation evidence="1">Cytoplasmic side</orientation>
    </subcellularLocation>
</comment>
<dbReference type="PANTHER" id="PTHR11216">
    <property type="entry name" value="EH DOMAIN"/>
    <property type="match status" value="1"/>
</dbReference>
<dbReference type="FunCoup" id="A0A1X2HAU9">
    <property type="interactions" value="5"/>
</dbReference>
<evidence type="ECO:0000256" key="2">
    <source>
        <dbReference type="ARBA" id="ARBA00004134"/>
    </source>
</evidence>
<dbReference type="SUPFAM" id="SSF47473">
    <property type="entry name" value="EF-hand"/>
    <property type="match status" value="2"/>
</dbReference>
<dbReference type="EMBL" id="MCGN01000006">
    <property type="protein sequence ID" value="ORY95760.1"/>
    <property type="molecule type" value="Genomic_DNA"/>
</dbReference>
<dbReference type="InParanoid" id="A0A1X2HAU9"/>
<feature type="domain" description="EH" evidence="12">
    <location>
        <begin position="17"/>
        <end position="105"/>
    </location>
</feature>